<evidence type="ECO:0000256" key="2">
    <source>
        <dbReference type="ARBA" id="ARBA00013064"/>
    </source>
</evidence>
<comment type="similarity">
    <text evidence="1">Belongs to the low molecular weight phosphotyrosine protein phosphatase family.</text>
</comment>
<dbReference type="KEGG" id="abom:D7I45_05455"/>
<keyword evidence="9" id="KW-1185">Reference proteome</keyword>
<dbReference type="AlphaFoldDB" id="A0A387AUD4"/>
<dbReference type="InterPro" id="IPR036196">
    <property type="entry name" value="Ptyr_pPase_sf"/>
</dbReference>
<evidence type="ECO:0000259" key="7">
    <source>
        <dbReference type="SMART" id="SM00226"/>
    </source>
</evidence>
<dbReference type="EMBL" id="CP032626">
    <property type="protein sequence ID" value="AYF92941.1"/>
    <property type="molecule type" value="Genomic_DNA"/>
</dbReference>
<sequence>MKKVLFVCHGNVCRSAMAEAILRKLIKEKHLESTVSVDSAATSTEELGNPPHPAVRRILDDHNVDYSNQYARQIEYNDFKKYDLIIGMDHENIRNLIHWAPKNDLQKIHLYLDILDDSDGVEISDPWYTGEFDKTFRQINEAMPKWLDYILAM</sequence>
<comment type="catalytic activity">
    <reaction evidence="5">
        <text>O-phospho-L-tyrosyl-[protein] + H2O = L-tyrosyl-[protein] + phosphate</text>
        <dbReference type="Rhea" id="RHEA:10684"/>
        <dbReference type="Rhea" id="RHEA-COMP:10136"/>
        <dbReference type="Rhea" id="RHEA-COMP:20101"/>
        <dbReference type="ChEBI" id="CHEBI:15377"/>
        <dbReference type="ChEBI" id="CHEBI:43474"/>
        <dbReference type="ChEBI" id="CHEBI:46858"/>
        <dbReference type="ChEBI" id="CHEBI:61978"/>
        <dbReference type="EC" id="3.1.3.48"/>
    </reaction>
</comment>
<dbReference type="CDD" id="cd16343">
    <property type="entry name" value="LMWPTP"/>
    <property type="match status" value="1"/>
</dbReference>
<evidence type="ECO:0000313" key="8">
    <source>
        <dbReference type="EMBL" id="AYF92941.1"/>
    </source>
</evidence>
<dbReference type="Gene3D" id="3.40.50.2300">
    <property type="match status" value="1"/>
</dbReference>
<protein>
    <recommendedName>
        <fullName evidence="2">protein-tyrosine-phosphatase</fullName>
        <ecNumber evidence="2">3.1.3.48</ecNumber>
    </recommendedName>
</protein>
<organism evidence="8 9">
    <name type="scientific">Apilactobacillus bombintestini</name>
    <dbReference type="NCBI Taxonomy" id="2419772"/>
    <lineage>
        <taxon>Bacteria</taxon>
        <taxon>Bacillati</taxon>
        <taxon>Bacillota</taxon>
        <taxon>Bacilli</taxon>
        <taxon>Lactobacillales</taxon>
        <taxon>Lactobacillaceae</taxon>
        <taxon>Apilactobacillus</taxon>
    </lineage>
</organism>
<evidence type="ECO:0000313" key="9">
    <source>
        <dbReference type="Proteomes" id="UP000272003"/>
    </source>
</evidence>
<evidence type="ECO:0000256" key="1">
    <source>
        <dbReference type="ARBA" id="ARBA00011063"/>
    </source>
</evidence>
<feature type="active site" description="Nucleophile" evidence="6">
    <location>
        <position position="8"/>
    </location>
</feature>
<evidence type="ECO:0000256" key="3">
    <source>
        <dbReference type="ARBA" id="ARBA00022801"/>
    </source>
</evidence>
<name>A0A387AUD4_9LACO</name>
<dbReference type="OrthoDB" id="9784339at2"/>
<dbReference type="Proteomes" id="UP000272003">
    <property type="component" value="Chromosome"/>
</dbReference>
<dbReference type="SMART" id="SM00226">
    <property type="entry name" value="LMWPc"/>
    <property type="match status" value="1"/>
</dbReference>
<proteinExistence type="inferred from homology"/>
<gene>
    <name evidence="8" type="ORF">D7I45_05455</name>
</gene>
<keyword evidence="4" id="KW-0904">Protein phosphatase</keyword>
<dbReference type="EC" id="3.1.3.48" evidence="2"/>
<dbReference type="PANTHER" id="PTHR11717:SF7">
    <property type="entry name" value="LOW MOLECULAR WEIGHT PHOSPHOTYROSINE PROTEIN PHOSPHATASE"/>
    <property type="match status" value="1"/>
</dbReference>
<dbReference type="InterPro" id="IPR050438">
    <property type="entry name" value="LMW_PTPase"/>
</dbReference>
<dbReference type="InterPro" id="IPR017867">
    <property type="entry name" value="Tyr_phospatase_low_mol_wt"/>
</dbReference>
<dbReference type="SUPFAM" id="SSF52788">
    <property type="entry name" value="Phosphotyrosine protein phosphatases I"/>
    <property type="match status" value="1"/>
</dbReference>
<dbReference type="PRINTS" id="PR00719">
    <property type="entry name" value="LMWPTPASE"/>
</dbReference>
<dbReference type="PANTHER" id="PTHR11717">
    <property type="entry name" value="LOW MOLECULAR WEIGHT PROTEIN TYROSINE PHOSPHATASE"/>
    <property type="match status" value="1"/>
</dbReference>
<dbReference type="GO" id="GO:0004725">
    <property type="term" value="F:protein tyrosine phosphatase activity"/>
    <property type="evidence" value="ECO:0007669"/>
    <property type="project" value="UniProtKB-EC"/>
</dbReference>
<feature type="domain" description="Phosphotyrosine protein phosphatase I" evidence="7">
    <location>
        <begin position="2"/>
        <end position="149"/>
    </location>
</feature>
<accession>A0A387AUD4</accession>
<evidence type="ECO:0000256" key="6">
    <source>
        <dbReference type="PIRSR" id="PIRSR617867-1"/>
    </source>
</evidence>
<dbReference type="Pfam" id="PF01451">
    <property type="entry name" value="LMWPc"/>
    <property type="match status" value="1"/>
</dbReference>
<feature type="active site" description="Proton donor" evidence="6">
    <location>
        <position position="125"/>
    </location>
</feature>
<feature type="active site" evidence="6">
    <location>
        <position position="14"/>
    </location>
</feature>
<dbReference type="InterPro" id="IPR023485">
    <property type="entry name" value="Ptyr_pPase"/>
</dbReference>
<evidence type="ECO:0000256" key="5">
    <source>
        <dbReference type="ARBA" id="ARBA00051722"/>
    </source>
</evidence>
<reference evidence="8 9" key="1">
    <citation type="submission" date="2018-09" db="EMBL/GenBank/DDBJ databases">
        <title>Genome sequencing of strain BHWM-4.</title>
        <authorList>
            <person name="Heo J."/>
            <person name="Kim S.-J."/>
            <person name="Kwon S.-W."/>
        </authorList>
    </citation>
    <scope>NUCLEOTIDE SEQUENCE [LARGE SCALE GENOMIC DNA]</scope>
    <source>
        <strain evidence="8 9">BHWM-4</strain>
    </source>
</reference>
<keyword evidence="3" id="KW-0378">Hydrolase</keyword>
<evidence type="ECO:0000256" key="4">
    <source>
        <dbReference type="ARBA" id="ARBA00022912"/>
    </source>
</evidence>